<dbReference type="AlphaFoldDB" id="A0A2W5TVZ6"/>
<evidence type="ECO:0000259" key="2">
    <source>
        <dbReference type="Pfam" id="PF04030"/>
    </source>
</evidence>
<reference evidence="3 4" key="1">
    <citation type="submission" date="2017-08" db="EMBL/GenBank/DDBJ databases">
        <title>Infants hospitalized years apart are colonized by the same room-sourced microbial strains.</title>
        <authorList>
            <person name="Brooks B."/>
            <person name="Olm M.R."/>
            <person name="Firek B.A."/>
            <person name="Baker R."/>
            <person name="Thomas B.C."/>
            <person name="Morowitz M.J."/>
            <person name="Banfield J.F."/>
        </authorList>
    </citation>
    <scope>NUCLEOTIDE SEQUENCE [LARGE SCALE GENOMIC DNA]</scope>
    <source>
        <strain evidence="3">S2_003_000_R2_14</strain>
    </source>
</reference>
<feature type="domain" description="D-arabinono-1,4-lactone oxidase C-terminal" evidence="2">
    <location>
        <begin position="5"/>
        <end position="182"/>
    </location>
</feature>
<protein>
    <recommendedName>
        <fullName evidence="2">D-arabinono-1,4-lactone oxidase C-terminal domain-containing protein</fullName>
    </recommendedName>
</protein>
<dbReference type="Pfam" id="PF04030">
    <property type="entry name" value="ALO"/>
    <property type="match status" value="1"/>
</dbReference>
<evidence type="ECO:0000313" key="4">
    <source>
        <dbReference type="Proteomes" id="UP000249061"/>
    </source>
</evidence>
<dbReference type="Gene3D" id="3.30.70.2520">
    <property type="match status" value="1"/>
</dbReference>
<dbReference type="InterPro" id="IPR007173">
    <property type="entry name" value="ALO_C"/>
</dbReference>
<proteinExistence type="predicted"/>
<gene>
    <name evidence="3" type="ORF">DI536_05265</name>
</gene>
<dbReference type="InterPro" id="IPR010031">
    <property type="entry name" value="FAD_lactone_oxidase-like"/>
</dbReference>
<comment type="caution">
    <text evidence="3">The sequence shown here is derived from an EMBL/GenBank/DDBJ whole genome shotgun (WGS) entry which is preliminary data.</text>
</comment>
<dbReference type="Proteomes" id="UP000249061">
    <property type="component" value="Unassembled WGS sequence"/>
</dbReference>
<name>A0A2W5TVZ6_9BACT</name>
<dbReference type="PANTHER" id="PTHR43762">
    <property type="entry name" value="L-GULONOLACTONE OXIDASE"/>
    <property type="match status" value="1"/>
</dbReference>
<organism evidence="3 4">
    <name type="scientific">Archangium gephyra</name>
    <dbReference type="NCBI Taxonomy" id="48"/>
    <lineage>
        <taxon>Bacteria</taxon>
        <taxon>Pseudomonadati</taxon>
        <taxon>Myxococcota</taxon>
        <taxon>Myxococcia</taxon>
        <taxon>Myxococcales</taxon>
        <taxon>Cystobacterineae</taxon>
        <taxon>Archangiaceae</taxon>
        <taxon>Archangium</taxon>
    </lineage>
</organism>
<dbReference type="PANTHER" id="PTHR43762:SF1">
    <property type="entry name" value="D-ARABINONO-1,4-LACTONE OXIDASE"/>
    <property type="match status" value="1"/>
</dbReference>
<dbReference type="GO" id="GO:0016020">
    <property type="term" value="C:membrane"/>
    <property type="evidence" value="ECO:0007669"/>
    <property type="project" value="InterPro"/>
</dbReference>
<dbReference type="GO" id="GO:0003885">
    <property type="term" value="F:D-arabinono-1,4-lactone oxidase activity"/>
    <property type="evidence" value="ECO:0007669"/>
    <property type="project" value="InterPro"/>
</dbReference>
<accession>A0A2W5TVZ6</accession>
<keyword evidence="1" id="KW-0560">Oxidoreductase</keyword>
<dbReference type="EMBL" id="QFQP01000003">
    <property type="protein sequence ID" value="PZR16576.1"/>
    <property type="molecule type" value="Genomic_DNA"/>
</dbReference>
<evidence type="ECO:0000256" key="1">
    <source>
        <dbReference type="ARBA" id="ARBA00023002"/>
    </source>
</evidence>
<evidence type="ECO:0000313" key="3">
    <source>
        <dbReference type="EMBL" id="PZR16576.1"/>
    </source>
</evidence>
<sequence length="189" mass="21169">MTRKFMKLASKNFPFILPAALEYSLTTVDEDDVVMPSWEALDFGNPNRLLVAASSCALPADKELRHRLAALLEHFKKGFGKYWVSSPIGIRWVKASNAPLAPQVGRDSVMIEVPVLNGTPNQKETLEEYVRFVVDELGGRPHWGQRFTLTAQQLRKIYGDDNVNAFIAARRQLDPRGVFDNGLTAELAL</sequence>